<keyword evidence="3" id="KW-1185">Reference proteome</keyword>
<keyword evidence="1" id="KW-0472">Membrane</keyword>
<keyword evidence="1" id="KW-1133">Transmembrane helix</keyword>
<keyword evidence="1" id="KW-0812">Transmembrane</keyword>
<dbReference type="EMBL" id="JBDPZD010000002">
    <property type="protein sequence ID" value="MEO3691868.1"/>
    <property type="molecule type" value="Genomic_DNA"/>
</dbReference>
<evidence type="ECO:0000256" key="1">
    <source>
        <dbReference type="SAM" id="Phobius"/>
    </source>
</evidence>
<evidence type="ECO:0008006" key="4">
    <source>
        <dbReference type="Google" id="ProtNLM"/>
    </source>
</evidence>
<protein>
    <recommendedName>
        <fullName evidence="4">DUF4345 domain-containing protein</fullName>
    </recommendedName>
</protein>
<evidence type="ECO:0000313" key="3">
    <source>
        <dbReference type="Proteomes" id="UP001495147"/>
    </source>
</evidence>
<dbReference type="RefSeq" id="WP_347704677.1">
    <property type="nucleotide sequence ID" value="NZ_JBDPZD010000002.1"/>
</dbReference>
<accession>A0ABV0G2A1</accession>
<comment type="caution">
    <text evidence="2">The sequence shown here is derived from an EMBL/GenBank/DDBJ whole genome shotgun (WGS) entry which is preliminary data.</text>
</comment>
<proteinExistence type="predicted"/>
<feature type="transmembrane region" description="Helical" evidence="1">
    <location>
        <begin position="40"/>
        <end position="60"/>
    </location>
</feature>
<organism evidence="2 3">
    <name type="scientific">Roseateles paludis</name>
    <dbReference type="NCBI Taxonomy" id="3145238"/>
    <lineage>
        <taxon>Bacteria</taxon>
        <taxon>Pseudomonadati</taxon>
        <taxon>Pseudomonadota</taxon>
        <taxon>Betaproteobacteria</taxon>
        <taxon>Burkholderiales</taxon>
        <taxon>Sphaerotilaceae</taxon>
        <taxon>Roseateles</taxon>
    </lineage>
</organism>
<name>A0ABV0G2A1_9BURK</name>
<reference evidence="2 3" key="1">
    <citation type="submission" date="2024-05" db="EMBL/GenBank/DDBJ databases">
        <title>Roseateles sp. DJS-2-20 16S ribosomal RNA gene Genome sequencing and assembly.</title>
        <authorList>
            <person name="Woo H."/>
        </authorList>
    </citation>
    <scope>NUCLEOTIDE SEQUENCE [LARGE SCALE GENOMIC DNA]</scope>
    <source>
        <strain evidence="2 3">DJS-2-20</strain>
    </source>
</reference>
<sequence length="127" mass="13434">MQRTTFLGVVTAIALGVGACAVLVPTQFLASKGIQGNPAAAVWMREVGVALLAFGVMALRMRTLPDGPALRAFMLGNAVLQWGLLPIEVLAYQGGVITEFWGMAPNSALHAVLGAAFLYYAFTKRPI</sequence>
<feature type="transmembrane region" description="Helical" evidence="1">
    <location>
        <begin position="100"/>
        <end position="122"/>
    </location>
</feature>
<dbReference type="Proteomes" id="UP001495147">
    <property type="component" value="Unassembled WGS sequence"/>
</dbReference>
<gene>
    <name evidence="2" type="ORF">ABDJ85_10335</name>
</gene>
<feature type="transmembrane region" description="Helical" evidence="1">
    <location>
        <begin position="72"/>
        <end position="94"/>
    </location>
</feature>
<dbReference type="PROSITE" id="PS51257">
    <property type="entry name" value="PROKAR_LIPOPROTEIN"/>
    <property type="match status" value="1"/>
</dbReference>
<evidence type="ECO:0000313" key="2">
    <source>
        <dbReference type="EMBL" id="MEO3691868.1"/>
    </source>
</evidence>